<name>A0A540W8N7_9ACTN</name>
<dbReference type="AlphaFoldDB" id="A0A540W8N7"/>
<evidence type="ECO:0000313" key="1">
    <source>
        <dbReference type="EMBL" id="TQF05389.1"/>
    </source>
</evidence>
<sequence>MDAEQRLAVIQRGVVREMARYDREFTIDGAVVRGPGTTAVAIREHAGEGGGSGHVDLGFVLRLGSADAPVVWDCAAGLGTTETEKLDSAVRMWAGTTAAAVVELLDHRGRYGDHRRIAELPGWHAVQGPATVFGFQSERLTGWLGEHELLPALAPALAPELTDPRLNGVKLFFGGRAGDEVAEVRVNGTVCPAASRALGALDWPRAERFCWARLFVLLTAEGGTLAAVRTAEAEPPAVATAEPARAEVDARTVRRGRLSRWWQARRAGQ</sequence>
<accession>A0A540W8N7</accession>
<evidence type="ECO:0000313" key="2">
    <source>
        <dbReference type="Proteomes" id="UP000319103"/>
    </source>
</evidence>
<reference evidence="1 2" key="1">
    <citation type="submission" date="2019-06" db="EMBL/GenBank/DDBJ databases">
        <title>Description of Kitasatospora acidophila sp. nov. isolated from pine grove soil, and reclassification of Streptomyces novaecaesareae to Kitasatospora novaeceasareae comb. nov.</title>
        <authorList>
            <person name="Kim M.J."/>
        </authorList>
    </citation>
    <scope>NUCLEOTIDE SEQUENCE [LARGE SCALE GENOMIC DNA]</scope>
    <source>
        <strain evidence="1 2">MMS16-CNU292</strain>
    </source>
</reference>
<dbReference type="Pfam" id="PF19875">
    <property type="entry name" value="DUF6348"/>
    <property type="match status" value="1"/>
</dbReference>
<dbReference type="Proteomes" id="UP000319103">
    <property type="component" value="Unassembled WGS sequence"/>
</dbReference>
<dbReference type="EMBL" id="VIGB01000003">
    <property type="protein sequence ID" value="TQF05389.1"/>
    <property type="molecule type" value="Genomic_DNA"/>
</dbReference>
<dbReference type="RefSeq" id="WP_141635869.1">
    <property type="nucleotide sequence ID" value="NZ_VIGB01000003.1"/>
</dbReference>
<keyword evidence="2" id="KW-1185">Reference proteome</keyword>
<gene>
    <name evidence="1" type="ORF">E6W39_28090</name>
</gene>
<dbReference type="OrthoDB" id="3293258at2"/>
<protein>
    <submittedName>
        <fullName evidence="1">Uncharacterized protein</fullName>
    </submittedName>
</protein>
<proteinExistence type="predicted"/>
<organism evidence="1 2">
    <name type="scientific">Kitasatospora acidiphila</name>
    <dbReference type="NCBI Taxonomy" id="2567942"/>
    <lineage>
        <taxon>Bacteria</taxon>
        <taxon>Bacillati</taxon>
        <taxon>Actinomycetota</taxon>
        <taxon>Actinomycetes</taxon>
        <taxon>Kitasatosporales</taxon>
        <taxon>Streptomycetaceae</taxon>
        <taxon>Kitasatospora</taxon>
    </lineage>
</organism>
<dbReference type="InterPro" id="IPR045929">
    <property type="entry name" value="DUF6348"/>
</dbReference>
<comment type="caution">
    <text evidence="1">The sequence shown here is derived from an EMBL/GenBank/DDBJ whole genome shotgun (WGS) entry which is preliminary data.</text>
</comment>